<evidence type="ECO:0000256" key="2">
    <source>
        <dbReference type="ARBA" id="ARBA00004141"/>
    </source>
</evidence>
<evidence type="ECO:0008006" key="9">
    <source>
        <dbReference type="Google" id="ProtNLM"/>
    </source>
</evidence>
<gene>
    <name evidence="7" type="ORF">CICLE_v10018176mg</name>
</gene>
<dbReference type="GO" id="GO:0046872">
    <property type="term" value="F:metal ion binding"/>
    <property type="evidence" value="ECO:0007669"/>
    <property type="project" value="UniProtKB-KW"/>
</dbReference>
<keyword evidence="6" id="KW-0812">Transmembrane</keyword>
<dbReference type="EMBL" id="KI536312">
    <property type="protein sequence ID" value="ESR62913.1"/>
    <property type="molecule type" value="Genomic_DNA"/>
</dbReference>
<organism evidence="7 8">
    <name type="scientific">Citrus clementina</name>
    <name type="common">Clementine</name>
    <name type="synonym">Citrus deliciosa x Citrus sinensis</name>
    <dbReference type="NCBI Taxonomy" id="85681"/>
    <lineage>
        <taxon>Eukaryota</taxon>
        <taxon>Viridiplantae</taxon>
        <taxon>Streptophyta</taxon>
        <taxon>Embryophyta</taxon>
        <taxon>Tracheophyta</taxon>
        <taxon>Spermatophyta</taxon>
        <taxon>Magnoliopsida</taxon>
        <taxon>eudicotyledons</taxon>
        <taxon>Gunneridae</taxon>
        <taxon>Pentapetalae</taxon>
        <taxon>rosids</taxon>
        <taxon>malvids</taxon>
        <taxon>Sapindales</taxon>
        <taxon>Rutaceae</taxon>
        <taxon>Aurantioideae</taxon>
        <taxon>Citrus</taxon>
    </lineage>
</organism>
<dbReference type="GO" id="GO:0020037">
    <property type="term" value="F:heme binding"/>
    <property type="evidence" value="ECO:0007669"/>
    <property type="project" value="TreeGrafter"/>
</dbReference>
<name>V4TQV6_CITCL</name>
<evidence type="ECO:0000313" key="8">
    <source>
        <dbReference type="Proteomes" id="UP000030687"/>
    </source>
</evidence>
<dbReference type="AlphaFoldDB" id="V4TQV6"/>
<evidence type="ECO:0000256" key="6">
    <source>
        <dbReference type="SAM" id="Phobius"/>
    </source>
</evidence>
<keyword evidence="4" id="KW-0479">Metal-binding</keyword>
<dbReference type="InterPro" id="IPR045150">
    <property type="entry name" value="CYB561D1/2"/>
</dbReference>
<keyword evidence="8" id="KW-1185">Reference proteome</keyword>
<evidence type="ECO:0000256" key="1">
    <source>
        <dbReference type="ARBA" id="ARBA00001970"/>
    </source>
</evidence>
<dbReference type="InParanoid" id="V4TQV6"/>
<sequence>MKFFRFVAAFIVPSCYVIFLPFVGCLSNDEFSKSRNHKSIQENLYKMGPQTASHIAVHGLLLWASMGFLTPVGILTIRMSNKVDSVIKARVFFYLHIILQVDLLCSSAKVVWSVLMIPRRQE</sequence>
<keyword evidence="6" id="KW-1133">Transmembrane helix</keyword>
<feature type="transmembrane region" description="Helical" evidence="6">
    <location>
        <begin position="91"/>
        <end position="117"/>
    </location>
</feature>
<dbReference type="GO" id="GO:0016020">
    <property type="term" value="C:membrane"/>
    <property type="evidence" value="ECO:0007669"/>
    <property type="project" value="UniProtKB-SubCell"/>
</dbReference>
<evidence type="ECO:0000313" key="7">
    <source>
        <dbReference type="EMBL" id="ESR62913.1"/>
    </source>
</evidence>
<keyword evidence="6" id="KW-0472">Membrane</keyword>
<dbReference type="Proteomes" id="UP000030687">
    <property type="component" value="Unassembled WGS sequence"/>
</dbReference>
<evidence type="ECO:0000256" key="3">
    <source>
        <dbReference type="ARBA" id="ARBA00022617"/>
    </source>
</evidence>
<evidence type="ECO:0000256" key="4">
    <source>
        <dbReference type="ARBA" id="ARBA00022723"/>
    </source>
</evidence>
<feature type="transmembrane region" description="Helical" evidence="6">
    <location>
        <begin position="6"/>
        <end position="26"/>
    </location>
</feature>
<protein>
    <recommendedName>
        <fullName evidence="9">Cytochrome b561 domain-containing protein</fullName>
    </recommendedName>
</protein>
<accession>V4TQV6</accession>
<dbReference type="PANTHER" id="PTHR15422:SF44">
    <property type="entry name" value="CYTOCHROME B561 DOMAIN-CONTAINING PROTEIN"/>
    <property type="match status" value="1"/>
</dbReference>
<feature type="transmembrane region" description="Helical" evidence="6">
    <location>
        <begin position="55"/>
        <end position="79"/>
    </location>
</feature>
<comment type="cofactor">
    <cofactor evidence="1">
        <name>heme b</name>
        <dbReference type="ChEBI" id="CHEBI:60344"/>
    </cofactor>
</comment>
<dbReference type="GO" id="GO:0140575">
    <property type="term" value="F:transmembrane monodehydroascorbate reductase activity"/>
    <property type="evidence" value="ECO:0007669"/>
    <property type="project" value="InterPro"/>
</dbReference>
<evidence type="ECO:0000256" key="5">
    <source>
        <dbReference type="ARBA" id="ARBA00023004"/>
    </source>
</evidence>
<keyword evidence="3" id="KW-0349">Heme</keyword>
<dbReference type="STRING" id="85681.V4TQV6"/>
<reference evidence="7 8" key="1">
    <citation type="submission" date="2013-10" db="EMBL/GenBank/DDBJ databases">
        <authorList>
            <consortium name="International Citrus Genome Consortium"/>
            <person name="Jenkins J."/>
            <person name="Schmutz J."/>
            <person name="Prochnik S."/>
            <person name="Rokhsar D."/>
            <person name="Gmitter F."/>
            <person name="Ollitrault P."/>
            <person name="Machado M."/>
            <person name="Talon M."/>
            <person name="Wincker P."/>
            <person name="Jaillon O."/>
            <person name="Morgante M."/>
        </authorList>
    </citation>
    <scope>NUCLEOTIDE SEQUENCE</scope>
    <source>
        <strain evidence="8">cv. Clemenules</strain>
    </source>
</reference>
<dbReference type="KEGG" id="cic:CICLE_v10018176mg"/>
<dbReference type="PANTHER" id="PTHR15422">
    <property type="entry name" value="OS05G0565100 PROTEIN"/>
    <property type="match status" value="1"/>
</dbReference>
<dbReference type="eggNOG" id="KOG4293">
    <property type="taxonomic scope" value="Eukaryota"/>
</dbReference>
<comment type="subcellular location">
    <subcellularLocation>
        <location evidence="2">Membrane</location>
        <topology evidence="2">Multi-pass membrane protein</topology>
    </subcellularLocation>
</comment>
<keyword evidence="5" id="KW-0408">Iron</keyword>
<proteinExistence type="predicted"/>
<dbReference type="Gramene" id="ESR62913">
    <property type="protein sequence ID" value="ESR62913"/>
    <property type="gene ID" value="CICLE_v10018176mg"/>
</dbReference>